<evidence type="ECO:0000313" key="2">
    <source>
        <dbReference type="EMBL" id="MDX7985931.1"/>
    </source>
</evidence>
<organism evidence="2 3">
    <name type="scientific">Xenorhabdus santafensis</name>
    <dbReference type="NCBI Taxonomy" id="2582833"/>
    <lineage>
        <taxon>Bacteria</taxon>
        <taxon>Pseudomonadati</taxon>
        <taxon>Pseudomonadota</taxon>
        <taxon>Gammaproteobacteria</taxon>
        <taxon>Enterobacterales</taxon>
        <taxon>Morganellaceae</taxon>
        <taxon>Xenorhabdus</taxon>
    </lineage>
</organism>
<dbReference type="EMBL" id="VCDN01000003">
    <property type="protein sequence ID" value="MDX7985931.1"/>
    <property type="molecule type" value="Genomic_DNA"/>
</dbReference>
<gene>
    <name evidence="2" type="ORF">FE392_01080</name>
</gene>
<accession>A0ABU4S3Z7</accession>
<evidence type="ECO:0000256" key="1">
    <source>
        <dbReference type="SAM" id="SignalP"/>
    </source>
</evidence>
<proteinExistence type="predicted"/>
<sequence>MANNMKKLAVSCIMLFLFCGNSLASESDTPKDLQEYIDNAENCLHFAGEMDSGLTDERMNEIINGLDEYCTKAKDLQNKLKDKYKNDAEKIEIINGYDI</sequence>
<comment type="caution">
    <text evidence="2">The sequence shown here is derived from an EMBL/GenBank/DDBJ whole genome shotgun (WGS) entry which is preliminary data.</text>
</comment>
<feature type="signal peptide" evidence="1">
    <location>
        <begin position="1"/>
        <end position="24"/>
    </location>
</feature>
<dbReference type="Proteomes" id="UP001271890">
    <property type="component" value="Unassembled WGS sequence"/>
</dbReference>
<reference evidence="3" key="1">
    <citation type="journal article" date="2024" name="Toxins">
        <title>Genome Sequence Analysis of Native Xenorhabdus Strains Isolated from Entomopathogenic Nematodes in Argentina.</title>
        <authorList>
            <person name="Palma L."/>
            <person name="Frizzo L."/>
            <person name="Kaiser S."/>
            <person name="Berry C."/>
            <person name="Caballero P."/>
            <person name="Bode H.B."/>
            <person name="Del Valle E.E."/>
        </authorList>
    </citation>
    <scope>NUCLEOTIDE SEQUENCE [LARGE SCALE GENOMIC DNA]</scope>
    <source>
        <strain evidence="3">12</strain>
    </source>
</reference>
<feature type="chain" id="PRO_5046354315" evidence="1">
    <location>
        <begin position="25"/>
        <end position="99"/>
    </location>
</feature>
<name>A0ABU4S3Z7_9GAMM</name>
<keyword evidence="3" id="KW-1185">Reference proteome</keyword>
<protein>
    <submittedName>
        <fullName evidence="2">Uncharacterized protein</fullName>
    </submittedName>
</protein>
<evidence type="ECO:0000313" key="3">
    <source>
        <dbReference type="Proteomes" id="UP001271890"/>
    </source>
</evidence>
<dbReference type="RefSeq" id="WP_319928382.1">
    <property type="nucleotide sequence ID" value="NZ_VCDN01000003.1"/>
</dbReference>
<keyword evidence="1" id="KW-0732">Signal</keyword>